<keyword evidence="1" id="KW-0812">Transmembrane</keyword>
<proteinExistence type="predicted"/>
<dbReference type="RefSeq" id="WP_145369650.1">
    <property type="nucleotide sequence ID" value="NZ_CP036275.1"/>
</dbReference>
<feature type="transmembrane region" description="Helical" evidence="1">
    <location>
        <begin position="180"/>
        <end position="205"/>
    </location>
</feature>
<dbReference type="OrthoDB" id="257620at2"/>
<feature type="transmembrane region" description="Helical" evidence="1">
    <location>
        <begin position="36"/>
        <end position="54"/>
    </location>
</feature>
<reference evidence="2 3" key="1">
    <citation type="submission" date="2019-02" db="EMBL/GenBank/DDBJ databases">
        <title>Deep-cultivation of Planctomycetes and their phenomic and genomic characterization uncovers novel biology.</title>
        <authorList>
            <person name="Wiegand S."/>
            <person name="Jogler M."/>
            <person name="Boedeker C."/>
            <person name="Pinto D."/>
            <person name="Vollmers J."/>
            <person name="Rivas-Marin E."/>
            <person name="Kohn T."/>
            <person name="Peeters S.H."/>
            <person name="Heuer A."/>
            <person name="Rast P."/>
            <person name="Oberbeckmann S."/>
            <person name="Bunk B."/>
            <person name="Jeske O."/>
            <person name="Meyerdierks A."/>
            <person name="Storesund J.E."/>
            <person name="Kallscheuer N."/>
            <person name="Luecker S."/>
            <person name="Lage O.M."/>
            <person name="Pohl T."/>
            <person name="Merkel B.J."/>
            <person name="Hornburger P."/>
            <person name="Mueller R.-W."/>
            <person name="Bruemmer F."/>
            <person name="Labrenz M."/>
            <person name="Spormann A.M."/>
            <person name="Op den Camp H."/>
            <person name="Overmann J."/>
            <person name="Amann R."/>
            <person name="Jetten M.S.M."/>
            <person name="Mascher T."/>
            <person name="Medema M.H."/>
            <person name="Devos D.P."/>
            <person name="Kaster A.-K."/>
            <person name="Ovreas L."/>
            <person name="Rohde M."/>
            <person name="Galperin M.Y."/>
            <person name="Jogler C."/>
        </authorList>
    </citation>
    <scope>NUCLEOTIDE SEQUENCE [LARGE SCALE GENOMIC DNA]</scope>
    <source>
        <strain evidence="2 3">Mal4</strain>
    </source>
</reference>
<gene>
    <name evidence="2" type="ORF">Mal4_26870</name>
</gene>
<feature type="transmembrane region" description="Helical" evidence="1">
    <location>
        <begin position="125"/>
        <end position="153"/>
    </location>
</feature>
<feature type="transmembrane region" description="Helical" evidence="1">
    <location>
        <begin position="69"/>
        <end position="86"/>
    </location>
</feature>
<accession>A0A517Z7B3</accession>
<dbReference type="KEGG" id="mri:Mal4_26870"/>
<feature type="transmembrane region" description="Helical" evidence="1">
    <location>
        <begin position="220"/>
        <end position="238"/>
    </location>
</feature>
<feature type="transmembrane region" description="Helical" evidence="1">
    <location>
        <begin position="6"/>
        <end position="24"/>
    </location>
</feature>
<sequence>MQLQNVTLFCFFASYTVALVLEALQLLKKLRINRWAALAFAGAGLIAQTAYLSVRSRAADLPPLLSSGHDWLLVLAWLAVALYIGVELWNRELALGIFVLPAVLVLVGAAQFVSDVPHQELGSLYWLGMLHASLLVLGFAGTFLAVVLSVMYLMQHRRLKSKRAEREGLHLLSLESLARLNWWAVVTSVPLLTLGMATGVWLLVISQRTPVSVPVNRPDFIVNGLLWVAMMALFVWLVSSRRRAGRLVAWRTMCAGGLLIVTILLLKLLGGGGIHGSGTTQQASGMVPAVPEPDMLVTELPFVLRPEHCQPANSSLTTFAPIPA</sequence>
<dbReference type="Proteomes" id="UP000320496">
    <property type="component" value="Chromosome"/>
</dbReference>
<evidence type="ECO:0000313" key="2">
    <source>
        <dbReference type="EMBL" id="QDU38360.1"/>
    </source>
</evidence>
<organism evidence="2 3">
    <name type="scientific">Maioricimonas rarisocia</name>
    <dbReference type="NCBI Taxonomy" id="2528026"/>
    <lineage>
        <taxon>Bacteria</taxon>
        <taxon>Pseudomonadati</taxon>
        <taxon>Planctomycetota</taxon>
        <taxon>Planctomycetia</taxon>
        <taxon>Planctomycetales</taxon>
        <taxon>Planctomycetaceae</taxon>
        <taxon>Maioricimonas</taxon>
    </lineage>
</organism>
<dbReference type="AlphaFoldDB" id="A0A517Z7B3"/>
<feature type="transmembrane region" description="Helical" evidence="1">
    <location>
        <begin position="250"/>
        <end position="269"/>
    </location>
</feature>
<protein>
    <submittedName>
        <fullName evidence="2">Cytochrome C assembly protein</fullName>
    </submittedName>
</protein>
<keyword evidence="3" id="KW-1185">Reference proteome</keyword>
<feature type="transmembrane region" description="Helical" evidence="1">
    <location>
        <begin position="93"/>
        <end position="113"/>
    </location>
</feature>
<keyword evidence="1" id="KW-0472">Membrane</keyword>
<evidence type="ECO:0000313" key="3">
    <source>
        <dbReference type="Proteomes" id="UP000320496"/>
    </source>
</evidence>
<dbReference type="EMBL" id="CP036275">
    <property type="protein sequence ID" value="QDU38360.1"/>
    <property type="molecule type" value="Genomic_DNA"/>
</dbReference>
<keyword evidence="1" id="KW-1133">Transmembrane helix</keyword>
<name>A0A517Z7B3_9PLAN</name>
<evidence type="ECO:0000256" key="1">
    <source>
        <dbReference type="SAM" id="Phobius"/>
    </source>
</evidence>